<evidence type="ECO:0000256" key="2">
    <source>
        <dbReference type="ARBA" id="ARBA00012888"/>
    </source>
</evidence>
<evidence type="ECO:0000259" key="9">
    <source>
        <dbReference type="PROSITE" id="PS51186"/>
    </source>
</evidence>
<dbReference type="PANTHER" id="PTHR43072">
    <property type="entry name" value="N-ACETYLTRANSFERASE"/>
    <property type="match status" value="1"/>
</dbReference>
<dbReference type="Gene3D" id="3.40.630.30">
    <property type="match status" value="1"/>
</dbReference>
<dbReference type="InterPro" id="IPR016181">
    <property type="entry name" value="Acyl_CoA_acyltransferase"/>
</dbReference>
<keyword evidence="6" id="KW-0012">Acyltransferase</keyword>
<evidence type="ECO:0000256" key="6">
    <source>
        <dbReference type="ARBA" id="ARBA00023315"/>
    </source>
</evidence>
<evidence type="ECO:0000256" key="5">
    <source>
        <dbReference type="ARBA" id="ARBA00023251"/>
    </source>
</evidence>
<dbReference type="NCBIfam" id="NF043067">
    <property type="entry name" value="AAC_6p_group_E"/>
    <property type="match status" value="1"/>
</dbReference>
<evidence type="ECO:0000256" key="7">
    <source>
        <dbReference type="ARBA" id="ARBA00029660"/>
    </source>
</evidence>
<dbReference type="PROSITE" id="PS51186">
    <property type="entry name" value="GNAT"/>
    <property type="match status" value="1"/>
</dbReference>
<evidence type="ECO:0000256" key="1">
    <source>
        <dbReference type="ARBA" id="ARBA00011738"/>
    </source>
</evidence>
<proteinExistence type="predicted"/>
<dbReference type="SUPFAM" id="SSF55729">
    <property type="entry name" value="Acyl-CoA N-acyltransferases (Nat)"/>
    <property type="match status" value="1"/>
</dbReference>
<dbReference type="CDD" id="cd04301">
    <property type="entry name" value="NAT_SF"/>
    <property type="match status" value="1"/>
</dbReference>
<protein>
    <recommendedName>
        <fullName evidence="3">Aminoglycoside N(6')-acetyltransferase type 1</fullName>
        <ecNumber evidence="2">2.3.1.82</ecNumber>
    </recommendedName>
    <alternativeName>
        <fullName evidence="7">Aminoglycoside resistance protein</fullName>
    </alternativeName>
</protein>
<dbReference type="RefSeq" id="WP_138832877.1">
    <property type="nucleotide sequence ID" value="NZ_VCNI01000001.1"/>
</dbReference>
<evidence type="ECO:0000313" key="10">
    <source>
        <dbReference type="EMBL" id="TMU56432.1"/>
    </source>
</evidence>
<dbReference type="InterPro" id="IPR024170">
    <property type="entry name" value="Aminoglycoside_N6-AcTrfrase"/>
</dbReference>
<organism evidence="10 11">
    <name type="scientific">Flagellimonas algicola</name>
    <dbReference type="NCBI Taxonomy" id="2583815"/>
    <lineage>
        <taxon>Bacteria</taxon>
        <taxon>Pseudomonadati</taxon>
        <taxon>Bacteroidota</taxon>
        <taxon>Flavobacteriia</taxon>
        <taxon>Flavobacteriales</taxon>
        <taxon>Flavobacteriaceae</taxon>
        <taxon>Flagellimonas</taxon>
    </lineage>
</organism>
<comment type="subunit">
    <text evidence="1">Homodimer.</text>
</comment>
<dbReference type="Proteomes" id="UP000751614">
    <property type="component" value="Unassembled WGS sequence"/>
</dbReference>
<dbReference type="PANTHER" id="PTHR43072:SF60">
    <property type="entry name" value="L-2,4-DIAMINOBUTYRIC ACID ACETYLTRANSFERASE"/>
    <property type="match status" value="1"/>
</dbReference>
<comment type="caution">
    <text evidence="10">The sequence shown here is derived from an EMBL/GenBank/DDBJ whole genome shotgun (WGS) entry which is preliminary data.</text>
</comment>
<keyword evidence="5" id="KW-0046">Antibiotic resistance</keyword>
<evidence type="ECO:0000313" key="11">
    <source>
        <dbReference type="Proteomes" id="UP000751614"/>
    </source>
</evidence>
<accession>A0ABY2WN53</accession>
<dbReference type="Pfam" id="PF00583">
    <property type="entry name" value="Acetyltransf_1"/>
    <property type="match status" value="1"/>
</dbReference>
<reference evidence="10 11" key="1">
    <citation type="submission" date="2019-05" db="EMBL/GenBank/DDBJ databases">
        <title>Flagellimonas sp. AsT0115, sp. nov., isolated from a marine red algae, Asparagopsis taxiformis.</title>
        <authorList>
            <person name="Kim J."/>
            <person name="Jeong S.E."/>
            <person name="Jeon C.O."/>
        </authorList>
    </citation>
    <scope>NUCLEOTIDE SEQUENCE [LARGE SCALE GENOMIC DNA]</scope>
    <source>
        <strain evidence="10 11">AsT0115</strain>
    </source>
</reference>
<dbReference type="EC" id="2.3.1.82" evidence="2"/>
<dbReference type="InterPro" id="IPR000182">
    <property type="entry name" value="GNAT_dom"/>
</dbReference>
<name>A0ABY2WN53_9FLAO</name>
<dbReference type="PIRSF" id="PIRSF000452">
    <property type="entry name" value="6-N-acetyltransf"/>
    <property type="match status" value="1"/>
</dbReference>
<dbReference type="EMBL" id="VCNI01000001">
    <property type="protein sequence ID" value="TMU56432.1"/>
    <property type="molecule type" value="Genomic_DNA"/>
</dbReference>
<evidence type="ECO:0000256" key="8">
    <source>
        <dbReference type="ARBA" id="ARBA00048923"/>
    </source>
</evidence>
<gene>
    <name evidence="10" type="ORF">FGG15_02515</name>
</gene>
<sequence>MTELTITTYEEQDYSDWRDMALKLFNDYPAEEIERGLKSILKKSSQQTFMAKDDGISVGFISTSLRVDYVEGSTTSPVGYIDMIYVKNAHRKHGLARQLFEQAEAWARRKGCTEMGSDTWLWNTDAQQFHEKIGFRKEDVLVHYIKTIKE</sequence>
<feature type="domain" description="N-acetyltransferase" evidence="9">
    <location>
        <begin position="4"/>
        <end position="150"/>
    </location>
</feature>
<evidence type="ECO:0000256" key="3">
    <source>
        <dbReference type="ARBA" id="ARBA00017677"/>
    </source>
</evidence>
<comment type="catalytic activity">
    <reaction evidence="8">
        <text>kanamycin B + acetyl-CoA = N(6')-acetylkanamycin B + CoA + H(+)</text>
        <dbReference type="Rhea" id="RHEA:16449"/>
        <dbReference type="ChEBI" id="CHEBI:15378"/>
        <dbReference type="ChEBI" id="CHEBI:57287"/>
        <dbReference type="ChEBI" id="CHEBI:57288"/>
        <dbReference type="ChEBI" id="CHEBI:58390"/>
        <dbReference type="ChEBI" id="CHEBI:58549"/>
        <dbReference type="EC" id="2.3.1.82"/>
    </reaction>
</comment>
<keyword evidence="11" id="KW-1185">Reference proteome</keyword>
<keyword evidence="4" id="KW-0808">Transferase</keyword>
<evidence type="ECO:0000256" key="4">
    <source>
        <dbReference type="ARBA" id="ARBA00022679"/>
    </source>
</evidence>